<dbReference type="InterPro" id="IPR013656">
    <property type="entry name" value="PAS_4"/>
</dbReference>
<dbReference type="PROSITE" id="PS50883">
    <property type="entry name" value="EAL"/>
    <property type="match status" value="1"/>
</dbReference>
<dbReference type="InterPro" id="IPR000700">
    <property type="entry name" value="PAS-assoc_C"/>
</dbReference>
<dbReference type="EMBL" id="QFZK01000006">
    <property type="protein sequence ID" value="RFO96700.1"/>
    <property type="molecule type" value="Genomic_DNA"/>
</dbReference>
<evidence type="ECO:0000259" key="1">
    <source>
        <dbReference type="PROSITE" id="PS50112"/>
    </source>
</evidence>
<keyword evidence="6" id="KW-1185">Reference proteome</keyword>
<dbReference type="Pfam" id="PF00497">
    <property type="entry name" value="SBP_bac_3"/>
    <property type="match status" value="1"/>
</dbReference>
<accession>A0A3E1RDL7</accession>
<dbReference type="PANTHER" id="PTHR44757:SF2">
    <property type="entry name" value="BIOFILM ARCHITECTURE MAINTENANCE PROTEIN MBAA"/>
    <property type="match status" value="1"/>
</dbReference>
<evidence type="ECO:0008006" key="7">
    <source>
        <dbReference type="Google" id="ProtNLM"/>
    </source>
</evidence>
<gene>
    <name evidence="5" type="ORF">DIC66_11830</name>
</gene>
<dbReference type="Pfam" id="PF00563">
    <property type="entry name" value="EAL"/>
    <property type="match status" value="1"/>
</dbReference>
<comment type="caution">
    <text evidence="5">The sequence shown here is derived from an EMBL/GenBank/DDBJ whole genome shotgun (WGS) entry which is preliminary data.</text>
</comment>
<proteinExistence type="predicted"/>
<dbReference type="Gene3D" id="3.40.190.10">
    <property type="entry name" value="Periplasmic binding protein-like II"/>
    <property type="match status" value="2"/>
</dbReference>
<evidence type="ECO:0000313" key="5">
    <source>
        <dbReference type="EMBL" id="RFO96700.1"/>
    </source>
</evidence>
<feature type="domain" description="PAS" evidence="1">
    <location>
        <begin position="475"/>
        <end position="506"/>
    </location>
</feature>
<protein>
    <recommendedName>
        <fullName evidence="7">EAL domain-containing protein</fullName>
    </recommendedName>
</protein>
<dbReference type="InterPro" id="IPR000160">
    <property type="entry name" value="GGDEF_dom"/>
</dbReference>
<organism evidence="5 6">
    <name type="scientific">Rhodoferax lacus</name>
    <dbReference type="NCBI Taxonomy" id="2184758"/>
    <lineage>
        <taxon>Bacteria</taxon>
        <taxon>Pseudomonadati</taxon>
        <taxon>Pseudomonadota</taxon>
        <taxon>Betaproteobacteria</taxon>
        <taxon>Burkholderiales</taxon>
        <taxon>Comamonadaceae</taxon>
        <taxon>Rhodoferax</taxon>
    </lineage>
</organism>
<dbReference type="InterPro" id="IPR043128">
    <property type="entry name" value="Rev_trsase/Diguanyl_cyclase"/>
</dbReference>
<name>A0A3E1RDL7_9BURK</name>
<dbReference type="Pfam" id="PF13426">
    <property type="entry name" value="PAS_9"/>
    <property type="match status" value="1"/>
</dbReference>
<dbReference type="NCBIfam" id="TIGR00229">
    <property type="entry name" value="sensory_box"/>
    <property type="match status" value="2"/>
</dbReference>
<evidence type="ECO:0000313" key="6">
    <source>
        <dbReference type="Proteomes" id="UP000260665"/>
    </source>
</evidence>
<feature type="domain" description="PAS" evidence="1">
    <location>
        <begin position="341"/>
        <end position="396"/>
    </location>
</feature>
<feature type="domain" description="GGDEF" evidence="4">
    <location>
        <begin position="617"/>
        <end position="751"/>
    </location>
</feature>
<dbReference type="SMART" id="SM00267">
    <property type="entry name" value="GGDEF"/>
    <property type="match status" value="1"/>
</dbReference>
<dbReference type="SUPFAM" id="SSF53850">
    <property type="entry name" value="Periplasmic binding protein-like II"/>
    <property type="match status" value="1"/>
</dbReference>
<dbReference type="CDD" id="cd01948">
    <property type="entry name" value="EAL"/>
    <property type="match status" value="1"/>
</dbReference>
<dbReference type="Proteomes" id="UP000260665">
    <property type="component" value="Unassembled WGS sequence"/>
</dbReference>
<sequence>MWHHELASTPLYGTPFAMGSLKISHLRSHALLWPPRLAWMAWALCTLLVAPAWAARGATNILGTEERSWLDSHAAAVRIAPEGNYPPFSFMESGEWHGLSADMARLLQDRLSTRFNVLPAQSLDTILSQVHQGEVDIVTSLKETPERSQFMYFTQPYVSVPTAIIVKAGFSAERWPASFEGRRVAVGKGYGVQKFLETRFPSIQLTLVADDLEGMRQLSFGQVDAVIMDVASASYFIEREKFTNLRIFDAFEYHYDLSFGVRRDLPVLRDVLSKALASVSPQDRQALLDKWIRMDRDPLDVLLQWMVRWRPWLVALACTLLLGGGMAWRLHRQRRKLEQKLARYARSLIEASLDPLVTISAQGKVTDVNTATEHATGIQRSELIGSDFADYFTDPQRARQAYLQVFAQGSVTDYPLAIRHASGKVTDVLYNASVYRDELGQVLGVFAAARDVTERKKAERSIQAASVFTYAREGIMITTADGSILNVNDAFTRITGYSREDVLGKNARCLGVGHEGQDTYSHMLAEMGTNSHWSGEVWNWRKNGERYFEALTLTAVRDADGRIEHYVTLRSDITTIKEHQNQLEQLAHFDALTGLPNRLLLSDRLRQALVQAERRNNAVAVVYLDLDGFKAINDQYGHDAGDRLLVAVAGHMQQALREGDTLARLGGDEFVAVLGDLPDGEACLPLLGRLLAAASLPLTGDAQVLQVSASIGVSFYPQAQGVDADQLLRQADQAMYQAKLAGKGRFHIFDAQRDSSLRVHNESVERIRLALRDQEFVLHYQPKVNMQTGKLIGAEALIRWEHPQRGLMPPAQFLPVIEDHDLAIAVGEWVMDTALTQVERWRSAGLDIAVSVNIGARQLQQADFVERLRAILALHPQVHPGCLELEILETTALEDVAQISQVIASCAVLGVRFALDDFGTGYSSLTYLKRLRVSTLKIDQSFVRDMLEDPDDLAILQGIIGLARAFGRELIAEGVETAEHGRMLLQLGCDVAQGYGIARPMPGMDLPAWALTWQPEPGWSTQGVDMALL</sequence>
<dbReference type="InterPro" id="IPR001633">
    <property type="entry name" value="EAL_dom"/>
</dbReference>
<evidence type="ECO:0000259" key="4">
    <source>
        <dbReference type="PROSITE" id="PS50887"/>
    </source>
</evidence>
<dbReference type="Gene3D" id="3.20.20.450">
    <property type="entry name" value="EAL domain"/>
    <property type="match status" value="1"/>
</dbReference>
<dbReference type="InterPro" id="IPR001610">
    <property type="entry name" value="PAC"/>
</dbReference>
<dbReference type="GO" id="GO:0003824">
    <property type="term" value="F:catalytic activity"/>
    <property type="evidence" value="ECO:0007669"/>
    <property type="project" value="UniProtKB-ARBA"/>
</dbReference>
<dbReference type="CDD" id="cd01007">
    <property type="entry name" value="PBP2_BvgS_HisK_like"/>
    <property type="match status" value="1"/>
</dbReference>
<evidence type="ECO:0000259" key="3">
    <source>
        <dbReference type="PROSITE" id="PS50883"/>
    </source>
</evidence>
<dbReference type="NCBIfam" id="TIGR00254">
    <property type="entry name" value="GGDEF"/>
    <property type="match status" value="1"/>
</dbReference>
<dbReference type="InterPro" id="IPR035919">
    <property type="entry name" value="EAL_sf"/>
</dbReference>
<dbReference type="Pfam" id="PF08448">
    <property type="entry name" value="PAS_4"/>
    <property type="match status" value="1"/>
</dbReference>
<dbReference type="CDD" id="cd00130">
    <property type="entry name" value="PAS"/>
    <property type="match status" value="2"/>
</dbReference>
<dbReference type="Gene3D" id="3.30.70.270">
    <property type="match status" value="1"/>
</dbReference>
<dbReference type="CDD" id="cd01949">
    <property type="entry name" value="GGDEF"/>
    <property type="match status" value="1"/>
</dbReference>
<dbReference type="FunFam" id="3.30.70.270:FF:000001">
    <property type="entry name" value="Diguanylate cyclase domain protein"/>
    <property type="match status" value="1"/>
</dbReference>
<dbReference type="SMART" id="SM00091">
    <property type="entry name" value="PAS"/>
    <property type="match status" value="2"/>
</dbReference>
<dbReference type="SMART" id="SM00052">
    <property type="entry name" value="EAL"/>
    <property type="match status" value="1"/>
</dbReference>
<feature type="domain" description="PAC" evidence="2">
    <location>
        <begin position="412"/>
        <end position="464"/>
    </location>
</feature>
<dbReference type="SUPFAM" id="SSF55785">
    <property type="entry name" value="PYP-like sensor domain (PAS domain)"/>
    <property type="match status" value="2"/>
</dbReference>
<feature type="domain" description="PAC" evidence="2">
    <location>
        <begin position="533"/>
        <end position="585"/>
    </location>
</feature>
<dbReference type="PANTHER" id="PTHR44757">
    <property type="entry name" value="DIGUANYLATE CYCLASE DGCP"/>
    <property type="match status" value="1"/>
</dbReference>
<dbReference type="Pfam" id="PF00990">
    <property type="entry name" value="GGDEF"/>
    <property type="match status" value="1"/>
</dbReference>
<dbReference type="PROSITE" id="PS50887">
    <property type="entry name" value="GGDEF"/>
    <property type="match status" value="1"/>
</dbReference>
<reference evidence="5 6" key="1">
    <citation type="submission" date="2018-05" db="EMBL/GenBank/DDBJ databases">
        <title>Rhodoferax soyangensis sp.nov., isolated from an oligotrophic freshwater lake.</title>
        <authorList>
            <person name="Park M."/>
        </authorList>
    </citation>
    <scope>NUCLEOTIDE SEQUENCE [LARGE SCALE GENOMIC DNA]</scope>
    <source>
        <strain evidence="5 6">IMCC26218</strain>
    </source>
</reference>
<dbReference type="AlphaFoldDB" id="A0A3E1RDL7"/>
<dbReference type="InterPro" id="IPR052155">
    <property type="entry name" value="Biofilm_reg_signaling"/>
</dbReference>
<dbReference type="SUPFAM" id="SSF55073">
    <property type="entry name" value="Nucleotide cyclase"/>
    <property type="match status" value="1"/>
</dbReference>
<dbReference type="InterPro" id="IPR001638">
    <property type="entry name" value="Solute-binding_3/MltF_N"/>
</dbReference>
<evidence type="ECO:0000259" key="2">
    <source>
        <dbReference type="PROSITE" id="PS50113"/>
    </source>
</evidence>
<feature type="domain" description="EAL" evidence="3">
    <location>
        <begin position="760"/>
        <end position="1014"/>
    </location>
</feature>
<dbReference type="PROSITE" id="PS50112">
    <property type="entry name" value="PAS"/>
    <property type="match status" value="2"/>
</dbReference>
<dbReference type="InterPro" id="IPR029787">
    <property type="entry name" value="Nucleotide_cyclase"/>
</dbReference>
<dbReference type="SUPFAM" id="SSF141868">
    <property type="entry name" value="EAL domain-like"/>
    <property type="match status" value="1"/>
</dbReference>
<dbReference type="Gene3D" id="3.30.450.20">
    <property type="entry name" value="PAS domain"/>
    <property type="match status" value="2"/>
</dbReference>
<dbReference type="SMART" id="SM00086">
    <property type="entry name" value="PAC"/>
    <property type="match status" value="2"/>
</dbReference>
<dbReference type="InterPro" id="IPR035965">
    <property type="entry name" value="PAS-like_dom_sf"/>
</dbReference>
<dbReference type="PROSITE" id="PS50113">
    <property type="entry name" value="PAC"/>
    <property type="match status" value="2"/>
</dbReference>
<dbReference type="InterPro" id="IPR000014">
    <property type="entry name" value="PAS"/>
</dbReference>
<dbReference type="SMART" id="SM00062">
    <property type="entry name" value="PBPb"/>
    <property type="match status" value="1"/>
</dbReference>